<dbReference type="AlphaFoldDB" id="A0A413RKS2"/>
<keyword evidence="1" id="KW-1133">Transmembrane helix</keyword>
<feature type="transmembrane region" description="Helical" evidence="1">
    <location>
        <begin position="44"/>
        <end position="71"/>
    </location>
</feature>
<proteinExistence type="predicted"/>
<protein>
    <submittedName>
        <fullName evidence="2">DUF2975 domain-containing protein</fullName>
    </submittedName>
</protein>
<organism evidence="2 3">
    <name type="scientific">Cellulomonas rhizosphaerae</name>
    <dbReference type="NCBI Taxonomy" id="2293719"/>
    <lineage>
        <taxon>Bacteria</taxon>
        <taxon>Bacillati</taxon>
        <taxon>Actinomycetota</taxon>
        <taxon>Actinomycetes</taxon>
        <taxon>Micrococcales</taxon>
        <taxon>Cellulomonadaceae</taxon>
        <taxon>Cellulomonas</taxon>
    </lineage>
</organism>
<dbReference type="Proteomes" id="UP000283374">
    <property type="component" value="Unassembled WGS sequence"/>
</dbReference>
<feature type="transmembrane region" description="Helical" evidence="1">
    <location>
        <begin position="83"/>
        <end position="107"/>
    </location>
</feature>
<evidence type="ECO:0000256" key="1">
    <source>
        <dbReference type="SAM" id="Phobius"/>
    </source>
</evidence>
<keyword evidence="3" id="KW-1185">Reference proteome</keyword>
<evidence type="ECO:0000313" key="2">
    <source>
        <dbReference type="EMBL" id="RHA39809.1"/>
    </source>
</evidence>
<name>A0A413RKS2_9CELL</name>
<feature type="transmembrane region" description="Helical" evidence="1">
    <location>
        <begin position="12"/>
        <end position="32"/>
    </location>
</feature>
<comment type="caution">
    <text evidence="2">The sequence shown here is derived from an EMBL/GenBank/DDBJ whole genome shotgun (WGS) entry which is preliminary data.</text>
</comment>
<dbReference type="EMBL" id="QWKP01000201">
    <property type="protein sequence ID" value="RHA39809.1"/>
    <property type="molecule type" value="Genomic_DNA"/>
</dbReference>
<reference evidence="2 3" key="1">
    <citation type="submission" date="2018-08" db="EMBL/GenBank/DDBJ databases">
        <title>Cellulomonas rhizosphaerae sp. nov., a novel actinomycete isolated from soil.</title>
        <authorList>
            <person name="Tian Y."/>
        </authorList>
    </citation>
    <scope>NUCLEOTIDE SEQUENCE [LARGE SCALE GENOMIC DNA]</scope>
    <source>
        <strain evidence="2 3">NEAU-TCZ24</strain>
    </source>
</reference>
<keyword evidence="1" id="KW-0812">Transmembrane</keyword>
<dbReference type="RefSeq" id="WP_118767521.1">
    <property type="nucleotide sequence ID" value="NZ_QWKP01000201.1"/>
</dbReference>
<sequence length="165" mass="17304">MRHATVLTLRGLIAALFVGLILVQVMILPLLGIDIAEEHPDLTFLRWAVVVLGIAGVLTVEVALVCIWRLLTMVDRDTVFSAAAFRYVDVVIGSAVAATLLAVVLSFVLAPGETVPPGFVLLVVTGGVGTAGIALLVVVLRALLVKAVALDTTATTLRAELDEVI</sequence>
<accession>A0A413RKS2</accession>
<dbReference type="Pfam" id="PF11188">
    <property type="entry name" value="DUF2975"/>
    <property type="match status" value="1"/>
</dbReference>
<dbReference type="OrthoDB" id="3240470at2"/>
<feature type="transmembrane region" description="Helical" evidence="1">
    <location>
        <begin position="119"/>
        <end position="140"/>
    </location>
</feature>
<gene>
    <name evidence="2" type="ORF">D1825_11260</name>
</gene>
<keyword evidence="1" id="KW-0472">Membrane</keyword>
<evidence type="ECO:0000313" key="3">
    <source>
        <dbReference type="Proteomes" id="UP000283374"/>
    </source>
</evidence>
<dbReference type="InterPro" id="IPR021354">
    <property type="entry name" value="DUF2975"/>
</dbReference>